<organism evidence="5 6">
    <name type="scientific">Porites lobata</name>
    <dbReference type="NCBI Taxonomy" id="104759"/>
    <lineage>
        <taxon>Eukaryota</taxon>
        <taxon>Metazoa</taxon>
        <taxon>Cnidaria</taxon>
        <taxon>Anthozoa</taxon>
        <taxon>Hexacorallia</taxon>
        <taxon>Scleractinia</taxon>
        <taxon>Fungiina</taxon>
        <taxon>Poritidae</taxon>
        <taxon>Porites</taxon>
    </lineage>
</organism>
<evidence type="ECO:0000256" key="2">
    <source>
        <dbReference type="ARBA" id="ARBA00023157"/>
    </source>
</evidence>
<protein>
    <recommendedName>
        <fullName evidence="4">F5/8 type C domain-containing protein</fullName>
    </recommendedName>
</protein>
<gene>
    <name evidence="5" type="ORF">PLOB_00001753</name>
</gene>
<evidence type="ECO:0000256" key="1">
    <source>
        <dbReference type="ARBA" id="ARBA00022729"/>
    </source>
</evidence>
<feature type="compositionally biased region" description="Polar residues" evidence="3">
    <location>
        <begin position="521"/>
        <end position="537"/>
    </location>
</feature>
<dbReference type="Pfam" id="PF23283">
    <property type="entry name" value="D8C_UMOD"/>
    <property type="match status" value="1"/>
</dbReference>
<feature type="compositionally biased region" description="Low complexity" evidence="3">
    <location>
        <begin position="509"/>
        <end position="520"/>
    </location>
</feature>
<keyword evidence="6" id="KW-1185">Reference proteome</keyword>
<comment type="caution">
    <text evidence="5">The sequence shown here is derived from an EMBL/GenBank/DDBJ whole genome shotgun (WGS) entry which is preliminary data.</text>
</comment>
<dbReference type="EMBL" id="CALNXK010000104">
    <property type="protein sequence ID" value="CAH3156338.1"/>
    <property type="molecule type" value="Genomic_DNA"/>
</dbReference>
<sequence length="537" mass="58787">MHNTFKSARRVSAWRAGNDPCIDGNYKDLNNGDRKVSYISSSDDKCDKNDLANEWDYWYKVSGNAGNALAAVTVPDEYACGTETQLYLQGNHPNPREGKVTRTICSRTKNHACQNVASIEVINCGAFYMYKLVEFKNTCNPNGWRYCTNGVEEEKCANVYCPNGQTCYLTENGNSYECGDLNADPCSSTPCLNGGTCSSGSGNKKNDVIFRFDAFFIFTTLFCLHTATQASCFNNAIGVANNFVVSANKMTASTKQTGYAALRGRLNGNRAWCAQSPSGTQDWLRVELEMTTEICGVATQGREDTDEYVISFKLEYSLDGGGWTACQDSNGYDKVFTRTGNSSITDYHKLPLPVSAKFIKFLPISQHSWNCLRVEIYSTNSTTAVQPMSTALQGSSSTIEPAQLLQSTAYRTTLSYLTVLTPTSMSLSKSQLQPETTPLMVRPSVSNLSSYHQNTPSSLSVQMLSLTLSSQDQNSTLRLPSQLFQTSHTSTPSLTKLQPTLSPRHPLKLSEPSPSLPASLVQQTSSVAPPGNSQSKL</sequence>
<accession>A0ABN8Q390</accession>
<evidence type="ECO:0000313" key="6">
    <source>
        <dbReference type="Proteomes" id="UP001159405"/>
    </source>
</evidence>
<reference evidence="5 6" key="1">
    <citation type="submission" date="2022-05" db="EMBL/GenBank/DDBJ databases">
        <authorList>
            <consortium name="Genoscope - CEA"/>
            <person name="William W."/>
        </authorList>
    </citation>
    <scope>NUCLEOTIDE SEQUENCE [LARGE SCALE GENOMIC DNA]</scope>
</reference>
<dbReference type="Proteomes" id="UP001159405">
    <property type="component" value="Unassembled WGS sequence"/>
</dbReference>
<dbReference type="PROSITE" id="PS01285">
    <property type="entry name" value="FA58C_1"/>
    <property type="match status" value="1"/>
</dbReference>
<proteinExistence type="predicted"/>
<feature type="domain" description="F5/8 type C" evidence="4">
    <location>
        <begin position="232"/>
        <end position="379"/>
    </location>
</feature>
<evidence type="ECO:0000256" key="3">
    <source>
        <dbReference type="SAM" id="MobiDB-lite"/>
    </source>
</evidence>
<dbReference type="InterPro" id="IPR000421">
    <property type="entry name" value="FA58C"/>
</dbReference>
<evidence type="ECO:0000313" key="5">
    <source>
        <dbReference type="EMBL" id="CAH3156338.1"/>
    </source>
</evidence>
<dbReference type="SMART" id="SM00231">
    <property type="entry name" value="FA58C"/>
    <property type="match status" value="1"/>
</dbReference>
<dbReference type="InterPro" id="IPR057774">
    <property type="entry name" value="D8C_UMOD/GP2/OIT3-like"/>
</dbReference>
<dbReference type="Gene3D" id="2.60.120.260">
    <property type="entry name" value="Galactose-binding domain-like"/>
    <property type="match status" value="1"/>
</dbReference>
<dbReference type="InterPro" id="IPR008979">
    <property type="entry name" value="Galactose-bd-like_sf"/>
</dbReference>
<feature type="compositionally biased region" description="Polar residues" evidence="3">
    <location>
        <begin position="486"/>
        <end position="501"/>
    </location>
</feature>
<name>A0ABN8Q390_9CNID</name>
<dbReference type="PANTHER" id="PTHR24543">
    <property type="entry name" value="MULTICOPPER OXIDASE-RELATED"/>
    <property type="match status" value="1"/>
</dbReference>
<dbReference type="CDD" id="cd00057">
    <property type="entry name" value="FA58C"/>
    <property type="match status" value="1"/>
</dbReference>
<keyword evidence="1" id="KW-0732">Signal</keyword>
<dbReference type="Pfam" id="PF00754">
    <property type="entry name" value="F5_F8_type_C"/>
    <property type="match status" value="1"/>
</dbReference>
<evidence type="ECO:0000259" key="4">
    <source>
        <dbReference type="PROSITE" id="PS50022"/>
    </source>
</evidence>
<keyword evidence="2" id="KW-1015">Disulfide bond</keyword>
<feature type="region of interest" description="Disordered" evidence="3">
    <location>
        <begin position="486"/>
        <end position="537"/>
    </location>
</feature>
<dbReference type="SUPFAM" id="SSF49785">
    <property type="entry name" value="Galactose-binding domain-like"/>
    <property type="match status" value="1"/>
</dbReference>
<dbReference type="PROSITE" id="PS50022">
    <property type="entry name" value="FA58C_3"/>
    <property type="match status" value="1"/>
</dbReference>